<comment type="caution">
    <text evidence="1">The sequence shown here is derived from an EMBL/GenBank/DDBJ whole genome shotgun (WGS) entry which is preliminary data.</text>
</comment>
<protein>
    <submittedName>
        <fullName evidence="1">Uncharacterized protein</fullName>
    </submittedName>
</protein>
<accession>A0A9D4FMU4</accession>
<evidence type="ECO:0000313" key="2">
    <source>
        <dbReference type="Proteomes" id="UP000828390"/>
    </source>
</evidence>
<reference evidence="1" key="1">
    <citation type="journal article" date="2019" name="bioRxiv">
        <title>The Genome of the Zebra Mussel, Dreissena polymorpha: A Resource for Invasive Species Research.</title>
        <authorList>
            <person name="McCartney M.A."/>
            <person name="Auch B."/>
            <person name="Kono T."/>
            <person name="Mallez S."/>
            <person name="Zhang Y."/>
            <person name="Obille A."/>
            <person name="Becker A."/>
            <person name="Abrahante J.E."/>
            <person name="Garbe J."/>
            <person name="Badalamenti J.P."/>
            <person name="Herman A."/>
            <person name="Mangelson H."/>
            <person name="Liachko I."/>
            <person name="Sullivan S."/>
            <person name="Sone E.D."/>
            <person name="Koren S."/>
            <person name="Silverstein K.A.T."/>
            <person name="Beckman K.B."/>
            <person name="Gohl D.M."/>
        </authorList>
    </citation>
    <scope>NUCLEOTIDE SEQUENCE</scope>
    <source>
        <strain evidence="1">Duluth1</strain>
        <tissue evidence="1">Whole animal</tissue>
    </source>
</reference>
<evidence type="ECO:0000313" key="1">
    <source>
        <dbReference type="EMBL" id="KAH3801700.1"/>
    </source>
</evidence>
<dbReference type="EMBL" id="JAIWYP010000007">
    <property type="protein sequence ID" value="KAH3801700.1"/>
    <property type="molecule type" value="Genomic_DNA"/>
</dbReference>
<reference evidence="1" key="2">
    <citation type="submission" date="2020-11" db="EMBL/GenBank/DDBJ databases">
        <authorList>
            <person name="McCartney M.A."/>
            <person name="Auch B."/>
            <person name="Kono T."/>
            <person name="Mallez S."/>
            <person name="Becker A."/>
            <person name="Gohl D.M."/>
            <person name="Silverstein K.A.T."/>
            <person name="Koren S."/>
            <person name="Bechman K.B."/>
            <person name="Herman A."/>
            <person name="Abrahante J.E."/>
            <person name="Garbe J."/>
        </authorList>
    </citation>
    <scope>NUCLEOTIDE SEQUENCE</scope>
    <source>
        <strain evidence="1">Duluth1</strain>
        <tissue evidence="1">Whole animal</tissue>
    </source>
</reference>
<dbReference type="AlphaFoldDB" id="A0A9D4FMU4"/>
<organism evidence="1 2">
    <name type="scientific">Dreissena polymorpha</name>
    <name type="common">Zebra mussel</name>
    <name type="synonym">Mytilus polymorpha</name>
    <dbReference type="NCBI Taxonomy" id="45954"/>
    <lineage>
        <taxon>Eukaryota</taxon>
        <taxon>Metazoa</taxon>
        <taxon>Spiralia</taxon>
        <taxon>Lophotrochozoa</taxon>
        <taxon>Mollusca</taxon>
        <taxon>Bivalvia</taxon>
        <taxon>Autobranchia</taxon>
        <taxon>Heteroconchia</taxon>
        <taxon>Euheterodonta</taxon>
        <taxon>Imparidentia</taxon>
        <taxon>Neoheterodontei</taxon>
        <taxon>Myida</taxon>
        <taxon>Dreissenoidea</taxon>
        <taxon>Dreissenidae</taxon>
        <taxon>Dreissena</taxon>
    </lineage>
</organism>
<keyword evidence="2" id="KW-1185">Reference proteome</keyword>
<dbReference type="Proteomes" id="UP000828390">
    <property type="component" value="Unassembled WGS sequence"/>
</dbReference>
<gene>
    <name evidence="1" type="ORF">DPMN_155360</name>
</gene>
<sequence length="68" mass="7666">MSVVTGFCELGLLFAWDVRLREPPGIQAVASEVCVFFFHKRNRDDFRLLHFPIYSVSATWQASGSDGS</sequence>
<proteinExistence type="predicted"/>
<name>A0A9D4FMU4_DREPO</name>